<accession>A0ABY3CL75</accession>
<keyword evidence="3" id="KW-1185">Reference proteome</keyword>
<evidence type="ECO:0008006" key="4">
    <source>
        <dbReference type="Google" id="ProtNLM"/>
    </source>
</evidence>
<sequence length="245" mass="27743">MKMKNRTYYRTMLLLGVLMLNSCSSNSETETKPVDSVLVKKIILTHSANDIETFTYKYDGNKIVSRKNDGGFVSNYTYTGNVITKIEELSDNKFQSSRDYTYVDGKVATLVLKTNYDGTDTHSYTYNSNGTVSYKRTRSNGVNTGILTIVNGNIVKNEVFYNGSLSSTYTYEYDTKNNPFKNVLGFNLLLDTNEEMFSPNNMTQDGGGTPALNYTFKYDANGFPMERKLSDANYGSSHRLSQYFY</sequence>
<reference evidence="2 3" key="1">
    <citation type="submission" date="2019-07" db="EMBL/GenBank/DDBJ databases">
        <title>Novel species of Flavobacterium.</title>
        <authorList>
            <person name="Liu Q."/>
            <person name="Xin Y.-H."/>
        </authorList>
    </citation>
    <scope>NUCLEOTIDE SEQUENCE [LARGE SCALE GENOMIC DNA]</scope>
    <source>
        <strain evidence="2 3">GSP39</strain>
    </source>
</reference>
<evidence type="ECO:0000313" key="2">
    <source>
        <dbReference type="EMBL" id="TRX06560.1"/>
    </source>
</evidence>
<feature type="signal peptide" evidence="1">
    <location>
        <begin position="1"/>
        <end position="27"/>
    </location>
</feature>
<dbReference type="EMBL" id="VJZN01000011">
    <property type="protein sequence ID" value="TRX06560.1"/>
    <property type="molecule type" value="Genomic_DNA"/>
</dbReference>
<organism evidence="2 3">
    <name type="scientific">Flavobacterium gawalongense</name>
    <dbReference type="NCBI Taxonomy" id="2594432"/>
    <lineage>
        <taxon>Bacteria</taxon>
        <taxon>Pseudomonadati</taxon>
        <taxon>Bacteroidota</taxon>
        <taxon>Flavobacteriia</taxon>
        <taxon>Flavobacteriales</taxon>
        <taxon>Flavobacteriaceae</taxon>
        <taxon>Flavobacterium</taxon>
    </lineage>
</organism>
<proteinExistence type="predicted"/>
<protein>
    <recommendedName>
        <fullName evidence="4">YD repeat-containing protein</fullName>
    </recommendedName>
</protein>
<keyword evidence="1" id="KW-0732">Signal</keyword>
<evidence type="ECO:0000313" key="3">
    <source>
        <dbReference type="Proteomes" id="UP000318528"/>
    </source>
</evidence>
<feature type="chain" id="PRO_5047114657" description="YD repeat-containing protein" evidence="1">
    <location>
        <begin position="28"/>
        <end position="245"/>
    </location>
</feature>
<evidence type="ECO:0000256" key="1">
    <source>
        <dbReference type="SAM" id="SignalP"/>
    </source>
</evidence>
<dbReference type="RefSeq" id="WP_143387093.1">
    <property type="nucleotide sequence ID" value="NZ_VJZM01000010.1"/>
</dbReference>
<gene>
    <name evidence="2" type="ORF">FNW12_08170</name>
</gene>
<name>A0ABY3CL75_9FLAO</name>
<comment type="caution">
    <text evidence="2">The sequence shown here is derived from an EMBL/GenBank/DDBJ whole genome shotgun (WGS) entry which is preliminary data.</text>
</comment>
<dbReference type="Proteomes" id="UP000318528">
    <property type="component" value="Unassembled WGS sequence"/>
</dbReference>